<comment type="similarity">
    <text evidence="2">Belongs to the IL-17 family.</text>
</comment>
<dbReference type="KEGG" id="osn:118766192"/>
<dbReference type="Proteomes" id="UP000515154">
    <property type="component" value="Linkage group LG1"/>
</dbReference>
<evidence type="ECO:0000256" key="3">
    <source>
        <dbReference type="ARBA" id="ARBA00022525"/>
    </source>
</evidence>
<dbReference type="SUPFAM" id="SSF57501">
    <property type="entry name" value="Cystine-knot cytokines"/>
    <property type="match status" value="1"/>
</dbReference>
<dbReference type="Pfam" id="PF06083">
    <property type="entry name" value="IL17"/>
    <property type="match status" value="1"/>
</dbReference>
<keyword evidence="3" id="KW-0964">Secreted</keyword>
<keyword evidence="5" id="KW-0812">Transmembrane</keyword>
<name>A0A7E6FC87_9MOLL</name>
<evidence type="ECO:0000313" key="7">
    <source>
        <dbReference type="RefSeq" id="XP_036365361.1"/>
    </source>
</evidence>
<dbReference type="Gene3D" id="2.10.90.10">
    <property type="entry name" value="Cystine-knot cytokines"/>
    <property type="match status" value="1"/>
</dbReference>
<dbReference type="GO" id="GO:0005576">
    <property type="term" value="C:extracellular region"/>
    <property type="evidence" value="ECO:0007669"/>
    <property type="project" value="UniProtKB-SubCell"/>
</dbReference>
<evidence type="ECO:0000256" key="4">
    <source>
        <dbReference type="ARBA" id="ARBA00022729"/>
    </source>
</evidence>
<sequence>MSPRSRTHLNFIQRTSECHRLHFSSCKLTGITMKFAKILQLTIFLFNYIWIASLAAQPKECKMPKNLKNRYQALTNAVVGKTFYLPSRIIPDNKKKMQMQGKKKNHPSKGGPSILVASQCPSKHINIYDESVFPQNRTEVRCNTKSCSGTGYQCLTLFSKITVLKRTHECTRGRYVYKPKVIHVATSCGCGLKSNKPKRKKMSS</sequence>
<evidence type="ECO:0000313" key="6">
    <source>
        <dbReference type="Proteomes" id="UP000515154"/>
    </source>
</evidence>
<evidence type="ECO:0000256" key="1">
    <source>
        <dbReference type="ARBA" id="ARBA00004613"/>
    </source>
</evidence>
<protein>
    <submittedName>
        <fullName evidence="7">Uncharacterized protein LOC118766192</fullName>
    </submittedName>
</protein>
<keyword evidence="5" id="KW-1133">Transmembrane helix</keyword>
<accession>A0A7E6FC87</accession>
<keyword evidence="4" id="KW-0732">Signal</keyword>
<evidence type="ECO:0000256" key="2">
    <source>
        <dbReference type="ARBA" id="ARBA00007236"/>
    </source>
</evidence>
<dbReference type="InterPro" id="IPR029034">
    <property type="entry name" value="Cystine-knot_cytokine"/>
</dbReference>
<comment type="subcellular location">
    <subcellularLocation>
        <location evidence="1">Secreted</location>
    </subcellularLocation>
</comment>
<feature type="transmembrane region" description="Helical" evidence="5">
    <location>
        <begin position="38"/>
        <end position="56"/>
    </location>
</feature>
<gene>
    <name evidence="7" type="primary">LOC118766192</name>
</gene>
<organism evidence="6 7">
    <name type="scientific">Octopus sinensis</name>
    <name type="common">East Asian common octopus</name>
    <dbReference type="NCBI Taxonomy" id="2607531"/>
    <lineage>
        <taxon>Eukaryota</taxon>
        <taxon>Metazoa</taxon>
        <taxon>Spiralia</taxon>
        <taxon>Lophotrochozoa</taxon>
        <taxon>Mollusca</taxon>
        <taxon>Cephalopoda</taxon>
        <taxon>Coleoidea</taxon>
        <taxon>Octopodiformes</taxon>
        <taxon>Octopoda</taxon>
        <taxon>Incirrata</taxon>
        <taxon>Octopodidae</taxon>
        <taxon>Octopus</taxon>
    </lineage>
</organism>
<reference evidence="7" key="1">
    <citation type="submission" date="2025-08" db="UniProtKB">
        <authorList>
            <consortium name="RefSeq"/>
        </authorList>
    </citation>
    <scope>IDENTIFICATION</scope>
</reference>
<keyword evidence="5" id="KW-0472">Membrane</keyword>
<dbReference type="GO" id="GO:0005125">
    <property type="term" value="F:cytokine activity"/>
    <property type="evidence" value="ECO:0007669"/>
    <property type="project" value="InterPro"/>
</dbReference>
<dbReference type="AlphaFoldDB" id="A0A7E6FC87"/>
<evidence type="ECO:0000256" key="5">
    <source>
        <dbReference type="SAM" id="Phobius"/>
    </source>
</evidence>
<proteinExistence type="inferred from homology"/>
<dbReference type="RefSeq" id="XP_036365361.1">
    <property type="nucleotide sequence ID" value="XM_036509468.1"/>
</dbReference>
<keyword evidence="6" id="KW-1185">Reference proteome</keyword>
<dbReference type="InterPro" id="IPR010345">
    <property type="entry name" value="IL-17_fam"/>
</dbReference>